<evidence type="ECO:0000313" key="3">
    <source>
        <dbReference type="Proteomes" id="UP000327044"/>
    </source>
</evidence>
<sequence length="366" mass="40327">MSEICLALALLLSLASNVRHATQLQLRFRHQYLPSHWQQHIGPLPLMSGWSPATYDLRGLWTQDDGSAFRSLEKKEHENLNKIEEKDDAISTRAFVPITNPSRYRKHPPSPYQTYGGSLYQAPNPYGNGYVSTSSSSSGKMLKTTTTYTTSITLVKTIRARRVVEVIDLQTNEKNVFEIWDSSSTEQVEESTISDRCSPNPQPGVKEKVTVVKVVKITTTETRTVSSSEPLPVDKTPLCPTVKRSSLANTTVVLTNATKATLETAAPGSGHTKSFTSADHLIANAVMNLAPTYKRITTRGTDVLATTGLQDSPSPVEETLGTCTFIRAGQSPRLVETNVNSRITVTPLDFVPYMFPFGQPPVRFLP</sequence>
<dbReference type="AlphaFoldDB" id="A0A5N4A2E6"/>
<keyword evidence="3" id="KW-1185">Reference proteome</keyword>
<dbReference type="Proteomes" id="UP000327044">
    <property type="component" value="Unassembled WGS sequence"/>
</dbReference>
<evidence type="ECO:0000313" key="2">
    <source>
        <dbReference type="EMBL" id="KAB0791471.1"/>
    </source>
</evidence>
<accession>A0A5N4A2E6</accession>
<dbReference type="InParanoid" id="A0A5N4A2E6"/>
<dbReference type="EMBL" id="VVIM01000011">
    <property type="protein sequence ID" value="KAB0791471.1"/>
    <property type="molecule type" value="Genomic_DNA"/>
</dbReference>
<feature type="chain" id="PRO_5024405041" evidence="1">
    <location>
        <begin position="22"/>
        <end position="366"/>
    </location>
</feature>
<comment type="caution">
    <text evidence="2">The sequence shown here is derived from an EMBL/GenBank/DDBJ whole genome shotgun (WGS) entry which is preliminary data.</text>
</comment>
<keyword evidence="1" id="KW-0732">Signal</keyword>
<gene>
    <name evidence="2" type="ORF">PPYR_03271</name>
</gene>
<evidence type="ECO:0000256" key="1">
    <source>
        <dbReference type="SAM" id="SignalP"/>
    </source>
</evidence>
<name>A0A5N4A2E6_PHOPY</name>
<organism evidence="2 3">
    <name type="scientific">Photinus pyralis</name>
    <name type="common">Common eastern firefly</name>
    <name type="synonym">Lampyris pyralis</name>
    <dbReference type="NCBI Taxonomy" id="7054"/>
    <lineage>
        <taxon>Eukaryota</taxon>
        <taxon>Metazoa</taxon>
        <taxon>Ecdysozoa</taxon>
        <taxon>Arthropoda</taxon>
        <taxon>Hexapoda</taxon>
        <taxon>Insecta</taxon>
        <taxon>Pterygota</taxon>
        <taxon>Neoptera</taxon>
        <taxon>Endopterygota</taxon>
        <taxon>Coleoptera</taxon>
        <taxon>Polyphaga</taxon>
        <taxon>Elateriformia</taxon>
        <taxon>Elateroidea</taxon>
        <taxon>Lampyridae</taxon>
        <taxon>Lampyrinae</taxon>
        <taxon>Photinus</taxon>
    </lineage>
</organism>
<reference evidence="2 3" key="1">
    <citation type="journal article" date="2018" name="Elife">
        <title>Firefly genomes illuminate parallel origins of bioluminescence in beetles.</title>
        <authorList>
            <person name="Fallon T.R."/>
            <person name="Lower S.E."/>
            <person name="Chang C.H."/>
            <person name="Bessho-Uehara M."/>
            <person name="Martin G.J."/>
            <person name="Bewick A.J."/>
            <person name="Behringer M."/>
            <person name="Debat H.J."/>
            <person name="Wong I."/>
            <person name="Day J.C."/>
            <person name="Suvorov A."/>
            <person name="Silva C.J."/>
            <person name="Stanger-Hall K.F."/>
            <person name="Hall D.W."/>
            <person name="Schmitz R.J."/>
            <person name="Nelson D.R."/>
            <person name="Lewis S.M."/>
            <person name="Shigenobu S."/>
            <person name="Bybee S.M."/>
            <person name="Larracuente A.M."/>
            <person name="Oba Y."/>
            <person name="Weng J.K."/>
        </authorList>
    </citation>
    <scope>NUCLEOTIDE SEQUENCE [LARGE SCALE GENOMIC DNA]</scope>
    <source>
        <strain evidence="2">1611_PpyrPB1</strain>
        <tissue evidence="2">Whole body</tissue>
    </source>
</reference>
<proteinExistence type="predicted"/>
<feature type="signal peptide" evidence="1">
    <location>
        <begin position="1"/>
        <end position="21"/>
    </location>
</feature>
<protein>
    <submittedName>
        <fullName evidence="2">Uncharacterized protein</fullName>
    </submittedName>
</protein>